<dbReference type="PROSITE" id="PS50283">
    <property type="entry name" value="NA_SOLUT_SYMP_3"/>
    <property type="match status" value="1"/>
</dbReference>
<feature type="transmembrane region" description="Helical" evidence="13">
    <location>
        <begin position="241"/>
        <end position="263"/>
    </location>
</feature>
<feature type="transmembrane region" description="Helical" evidence="13">
    <location>
        <begin position="340"/>
        <end position="369"/>
    </location>
</feature>
<dbReference type="Pfam" id="PF00474">
    <property type="entry name" value="SSF"/>
    <property type="match status" value="1"/>
</dbReference>
<evidence type="ECO:0000256" key="12">
    <source>
        <dbReference type="RuleBase" id="RU362091"/>
    </source>
</evidence>
<feature type="transmembrane region" description="Helical" evidence="13">
    <location>
        <begin position="164"/>
        <end position="187"/>
    </location>
</feature>
<dbReference type="PANTHER" id="PTHR48086:SF3">
    <property type="entry name" value="SODIUM_PROLINE SYMPORTER"/>
    <property type="match status" value="1"/>
</dbReference>
<evidence type="ECO:0000256" key="4">
    <source>
        <dbReference type="ARBA" id="ARBA00022475"/>
    </source>
</evidence>
<sequence length="525" mass="56077">MDFATGKTIEAAIIVIWIFLILGIGVWARKRIKASGDFMVGGRAIPVWMLGMWSAGASVSAWAFFGLPGAIYASGAWQHWAICTPMIAGFPLTILILGRWMRISAKKYNLMTMPDFLGEVYGGKWIRIFAAIGIFFACVFYSTAQFKAIGVLLGTLLGLDYVPAAALGIAISAVYVLLGGFIAGAIINSLNVSMMIIASVIAVGLGYVITGGYGPMLSSISAATGGTTWLNQDAALGGVAWWFWISWALFLSSFGLIGQPAIVQKLYGIKKPSTLWVWGLMGGIIFGVTCPAYCYLGEVVKWMAVQPGSTVAAQITGLGLGADGVIAWFTVNYLAVESPILGGLLIAGVIGAAWSTIDGFLMMGGAAIVRDIINKCFRPNWTDKQLLRNLRIGMLITGAIIVAETMFPADIISWLAAIGWATFAATLAPALIMATQWKGVTKWGGAVGVGVGVIVTIFMTLVWRLPNFTPWGLGTAKFMKTFYLDAGAWGFVLGLIAIVVVSLVTKKERGPLYYDIHKDVAKPTQ</sequence>
<proteinExistence type="inferred from homology"/>
<name>A0A7C3J502_9CREN</name>
<feature type="transmembrane region" description="Helical" evidence="13">
    <location>
        <begin position="275"/>
        <end position="296"/>
    </location>
</feature>
<dbReference type="GO" id="GO:0006814">
    <property type="term" value="P:sodium ion transport"/>
    <property type="evidence" value="ECO:0007669"/>
    <property type="project" value="UniProtKB-KW"/>
</dbReference>
<feature type="transmembrane region" description="Helical" evidence="13">
    <location>
        <begin position="40"/>
        <end position="65"/>
    </location>
</feature>
<keyword evidence="11" id="KW-0739">Sodium transport</keyword>
<evidence type="ECO:0000256" key="11">
    <source>
        <dbReference type="ARBA" id="ARBA00023201"/>
    </source>
</evidence>
<keyword evidence="9" id="KW-0406">Ion transport</keyword>
<comment type="subcellular location">
    <subcellularLocation>
        <location evidence="1">Cell membrane</location>
        <topology evidence="1">Multi-pass membrane protein</topology>
    </subcellularLocation>
</comment>
<comment type="caution">
    <text evidence="14">The sequence shown here is derived from an EMBL/GenBank/DDBJ whole genome shotgun (WGS) entry which is preliminary data.</text>
</comment>
<accession>A0A7C3J502</accession>
<dbReference type="EMBL" id="DSTX01000013">
    <property type="protein sequence ID" value="HFK21208.1"/>
    <property type="molecule type" value="Genomic_DNA"/>
</dbReference>
<evidence type="ECO:0000256" key="9">
    <source>
        <dbReference type="ARBA" id="ARBA00023065"/>
    </source>
</evidence>
<feature type="transmembrane region" description="Helical" evidence="13">
    <location>
        <begin position="413"/>
        <end position="434"/>
    </location>
</feature>
<evidence type="ECO:0000256" key="5">
    <source>
        <dbReference type="ARBA" id="ARBA00022692"/>
    </source>
</evidence>
<evidence type="ECO:0000256" key="13">
    <source>
        <dbReference type="SAM" id="Phobius"/>
    </source>
</evidence>
<evidence type="ECO:0000256" key="6">
    <source>
        <dbReference type="ARBA" id="ARBA00022847"/>
    </source>
</evidence>
<evidence type="ECO:0000256" key="3">
    <source>
        <dbReference type="ARBA" id="ARBA00022448"/>
    </source>
</evidence>
<dbReference type="Gene3D" id="1.20.1730.10">
    <property type="entry name" value="Sodium/glucose cotransporter"/>
    <property type="match status" value="1"/>
</dbReference>
<dbReference type="PANTHER" id="PTHR48086">
    <property type="entry name" value="SODIUM/PROLINE SYMPORTER-RELATED"/>
    <property type="match status" value="1"/>
</dbReference>
<evidence type="ECO:0000313" key="14">
    <source>
        <dbReference type="EMBL" id="HFK21208.1"/>
    </source>
</evidence>
<keyword evidence="5 13" id="KW-0812">Transmembrane</keyword>
<evidence type="ECO:0008006" key="15">
    <source>
        <dbReference type="Google" id="ProtNLM"/>
    </source>
</evidence>
<dbReference type="InterPro" id="IPR018212">
    <property type="entry name" value="Na/solute_symporter_CS"/>
</dbReference>
<feature type="transmembrane region" description="Helical" evidence="13">
    <location>
        <begin position="125"/>
        <end position="144"/>
    </location>
</feature>
<dbReference type="AlphaFoldDB" id="A0A7C3J502"/>
<dbReference type="GO" id="GO:0046942">
    <property type="term" value="P:carboxylic acid transport"/>
    <property type="evidence" value="ECO:0007669"/>
    <property type="project" value="UniProtKB-ARBA"/>
</dbReference>
<evidence type="ECO:0000256" key="7">
    <source>
        <dbReference type="ARBA" id="ARBA00022989"/>
    </source>
</evidence>
<keyword evidence="7 13" id="KW-1133">Transmembrane helix</keyword>
<organism evidence="14">
    <name type="scientific">Candidatus Methanomethylicus mesodigestus</name>
    <dbReference type="NCBI Taxonomy" id="1867258"/>
    <lineage>
        <taxon>Archaea</taxon>
        <taxon>Thermoproteota</taxon>
        <taxon>Methanosuratincolia</taxon>
        <taxon>Candidatus Methanomethylicales</taxon>
        <taxon>Candidatus Methanomethylicaceae</taxon>
        <taxon>Candidatus Methanomethylicus</taxon>
    </lineage>
</organism>
<evidence type="ECO:0000256" key="8">
    <source>
        <dbReference type="ARBA" id="ARBA00023053"/>
    </source>
</evidence>
<feature type="transmembrane region" description="Helical" evidence="13">
    <location>
        <begin position="446"/>
        <end position="466"/>
    </location>
</feature>
<evidence type="ECO:0000256" key="1">
    <source>
        <dbReference type="ARBA" id="ARBA00004651"/>
    </source>
</evidence>
<feature type="transmembrane region" description="Helical" evidence="13">
    <location>
        <begin position="12"/>
        <end position="28"/>
    </location>
</feature>
<keyword evidence="4" id="KW-1003">Cell membrane</keyword>
<reference evidence="14" key="1">
    <citation type="journal article" date="2020" name="mSystems">
        <title>Genome- and Community-Level Interaction Insights into Carbon Utilization and Element Cycling Functions of Hydrothermarchaeota in Hydrothermal Sediment.</title>
        <authorList>
            <person name="Zhou Z."/>
            <person name="Liu Y."/>
            <person name="Xu W."/>
            <person name="Pan J."/>
            <person name="Luo Z.H."/>
            <person name="Li M."/>
        </authorList>
    </citation>
    <scope>NUCLEOTIDE SEQUENCE [LARGE SCALE GENOMIC DNA]</scope>
    <source>
        <strain evidence="14">SpSt-468</strain>
    </source>
</reference>
<evidence type="ECO:0000256" key="2">
    <source>
        <dbReference type="ARBA" id="ARBA00006434"/>
    </source>
</evidence>
<dbReference type="InterPro" id="IPR050277">
    <property type="entry name" value="Sodium:Solute_Symporter"/>
</dbReference>
<feature type="transmembrane region" description="Helical" evidence="13">
    <location>
        <begin position="486"/>
        <end position="504"/>
    </location>
</feature>
<feature type="transmembrane region" description="Helical" evidence="13">
    <location>
        <begin position="194"/>
        <end position="213"/>
    </location>
</feature>
<keyword evidence="10 13" id="KW-0472">Membrane</keyword>
<keyword evidence="3" id="KW-0813">Transport</keyword>
<feature type="transmembrane region" description="Helical" evidence="13">
    <location>
        <begin position="77"/>
        <end position="97"/>
    </location>
</feature>
<gene>
    <name evidence="14" type="ORF">ENS19_08050</name>
</gene>
<evidence type="ECO:0000256" key="10">
    <source>
        <dbReference type="ARBA" id="ARBA00023136"/>
    </source>
</evidence>
<keyword evidence="8" id="KW-0915">Sodium</keyword>
<dbReference type="PROSITE" id="PS00456">
    <property type="entry name" value="NA_SOLUT_SYMP_1"/>
    <property type="match status" value="1"/>
</dbReference>
<keyword evidence="6" id="KW-0769">Symport</keyword>
<dbReference type="InterPro" id="IPR001734">
    <property type="entry name" value="Na/solute_symporter"/>
</dbReference>
<dbReference type="InterPro" id="IPR038377">
    <property type="entry name" value="Na/Glc_symporter_sf"/>
</dbReference>
<dbReference type="GO" id="GO:0015293">
    <property type="term" value="F:symporter activity"/>
    <property type="evidence" value="ECO:0007669"/>
    <property type="project" value="UniProtKB-KW"/>
</dbReference>
<dbReference type="GO" id="GO:0005886">
    <property type="term" value="C:plasma membrane"/>
    <property type="evidence" value="ECO:0007669"/>
    <property type="project" value="UniProtKB-SubCell"/>
</dbReference>
<comment type="similarity">
    <text evidence="2 12">Belongs to the sodium:solute symporter (SSF) (TC 2.A.21) family.</text>
</comment>
<protein>
    <recommendedName>
        <fullName evidence="15">Sodium:solute symporter family protein</fullName>
    </recommendedName>
</protein>